<name>A0ABT0ECL2_9PSED</name>
<evidence type="ECO:0000313" key="2">
    <source>
        <dbReference type="EMBL" id="MCK1783448.1"/>
    </source>
</evidence>
<dbReference type="EMBL" id="JAKNRV010000014">
    <property type="protein sequence ID" value="MCK1783448.1"/>
    <property type="molecule type" value="Genomic_DNA"/>
</dbReference>
<evidence type="ECO:0000256" key="1">
    <source>
        <dbReference type="SAM" id="MobiDB-lite"/>
    </source>
</evidence>
<dbReference type="RefSeq" id="WP_247396383.1">
    <property type="nucleotide sequence ID" value="NZ_JAKNRV010000014.1"/>
</dbReference>
<sequence>MKFLNVLKSFKLNLAEGVILDFEAGLHEVEDEVAAHWYVVANSEPLTTKQANALQGDTSGDDQADADAKAKADADAKAEADAKAKADADAKAKA</sequence>
<feature type="compositionally biased region" description="Basic and acidic residues" evidence="1">
    <location>
        <begin position="66"/>
        <end position="94"/>
    </location>
</feature>
<keyword evidence="3" id="KW-1185">Reference proteome</keyword>
<organism evidence="2 3">
    <name type="scientific">Pseudomonas emilianonis</name>
    <dbReference type="NCBI Taxonomy" id="2915812"/>
    <lineage>
        <taxon>Bacteria</taxon>
        <taxon>Pseudomonadati</taxon>
        <taxon>Pseudomonadota</taxon>
        <taxon>Gammaproteobacteria</taxon>
        <taxon>Pseudomonadales</taxon>
        <taxon>Pseudomonadaceae</taxon>
        <taxon>Pseudomonas</taxon>
    </lineage>
</organism>
<feature type="region of interest" description="Disordered" evidence="1">
    <location>
        <begin position="51"/>
        <end position="94"/>
    </location>
</feature>
<protein>
    <recommendedName>
        <fullName evidence="4">Phage tail protein</fullName>
    </recommendedName>
</protein>
<accession>A0ABT0ECL2</accession>
<evidence type="ECO:0008006" key="4">
    <source>
        <dbReference type="Google" id="ProtNLM"/>
    </source>
</evidence>
<dbReference type="Proteomes" id="UP001317085">
    <property type="component" value="Unassembled WGS sequence"/>
</dbReference>
<gene>
    <name evidence="2" type="ORF">L9Z73_03445</name>
</gene>
<comment type="caution">
    <text evidence="2">The sequence shown here is derived from an EMBL/GenBank/DDBJ whole genome shotgun (WGS) entry which is preliminary data.</text>
</comment>
<evidence type="ECO:0000313" key="3">
    <source>
        <dbReference type="Proteomes" id="UP001317085"/>
    </source>
</evidence>
<proteinExistence type="predicted"/>
<reference evidence="2 3" key="1">
    <citation type="submission" date="2022-02" db="EMBL/GenBank/DDBJ databases">
        <title>Comparative genomics of the first Antarctic Pseudomonas spp. capable of biotransforming 2,4,6-Trinitrotoluene.</title>
        <authorList>
            <person name="Cabrera M.A."/>
            <person name="Marquez S.L."/>
            <person name="Perez-Donoso J.M."/>
        </authorList>
    </citation>
    <scope>NUCLEOTIDE SEQUENCE [LARGE SCALE GENOMIC DNA]</scope>
    <source>
        <strain evidence="2 3">TNT11</strain>
    </source>
</reference>